<accession>X0T3N9</accession>
<reference evidence="1" key="1">
    <citation type="journal article" date="2014" name="Front. Microbiol.">
        <title>High frequency of phylogenetically diverse reductive dehalogenase-homologous genes in deep subseafloor sedimentary metagenomes.</title>
        <authorList>
            <person name="Kawai M."/>
            <person name="Futagami T."/>
            <person name="Toyoda A."/>
            <person name="Takaki Y."/>
            <person name="Nishi S."/>
            <person name="Hori S."/>
            <person name="Arai W."/>
            <person name="Tsubouchi T."/>
            <person name="Morono Y."/>
            <person name="Uchiyama I."/>
            <person name="Ito T."/>
            <person name="Fujiyama A."/>
            <person name="Inagaki F."/>
            <person name="Takami H."/>
        </authorList>
    </citation>
    <scope>NUCLEOTIDE SEQUENCE</scope>
    <source>
        <strain evidence="1">Expedition CK06-06</strain>
    </source>
</reference>
<sequence length="43" mass="4649">VNHAVSVSAHVHVGLRLIVERSFTGREPERLSAAVDAADKLIQ</sequence>
<dbReference type="AlphaFoldDB" id="X0T3N9"/>
<proteinExistence type="predicted"/>
<gene>
    <name evidence="1" type="ORF">S01H1_10305</name>
</gene>
<organism evidence="1">
    <name type="scientific">marine sediment metagenome</name>
    <dbReference type="NCBI Taxonomy" id="412755"/>
    <lineage>
        <taxon>unclassified sequences</taxon>
        <taxon>metagenomes</taxon>
        <taxon>ecological metagenomes</taxon>
    </lineage>
</organism>
<feature type="non-terminal residue" evidence="1">
    <location>
        <position position="1"/>
    </location>
</feature>
<comment type="caution">
    <text evidence="1">The sequence shown here is derived from an EMBL/GenBank/DDBJ whole genome shotgun (WGS) entry which is preliminary data.</text>
</comment>
<name>X0T3N9_9ZZZZ</name>
<evidence type="ECO:0000313" key="1">
    <source>
        <dbReference type="EMBL" id="GAF70670.1"/>
    </source>
</evidence>
<protein>
    <submittedName>
        <fullName evidence="1">Uncharacterized protein</fullName>
    </submittedName>
</protein>
<dbReference type="EMBL" id="BARS01005265">
    <property type="protein sequence ID" value="GAF70670.1"/>
    <property type="molecule type" value="Genomic_DNA"/>
</dbReference>